<protein>
    <submittedName>
        <fullName evidence="2">Uncharacterized protein</fullName>
    </submittedName>
</protein>
<feature type="region of interest" description="Disordered" evidence="1">
    <location>
        <begin position="1"/>
        <end position="21"/>
    </location>
</feature>
<organism evidence="2">
    <name type="scientific">Arundo donax</name>
    <name type="common">Giant reed</name>
    <name type="synonym">Donax arundinaceus</name>
    <dbReference type="NCBI Taxonomy" id="35708"/>
    <lineage>
        <taxon>Eukaryota</taxon>
        <taxon>Viridiplantae</taxon>
        <taxon>Streptophyta</taxon>
        <taxon>Embryophyta</taxon>
        <taxon>Tracheophyta</taxon>
        <taxon>Spermatophyta</taxon>
        <taxon>Magnoliopsida</taxon>
        <taxon>Liliopsida</taxon>
        <taxon>Poales</taxon>
        <taxon>Poaceae</taxon>
        <taxon>PACMAD clade</taxon>
        <taxon>Arundinoideae</taxon>
        <taxon>Arundineae</taxon>
        <taxon>Arundo</taxon>
    </lineage>
</organism>
<reference evidence="2" key="2">
    <citation type="journal article" date="2015" name="Data Brief">
        <title>Shoot transcriptome of the giant reed, Arundo donax.</title>
        <authorList>
            <person name="Barrero R.A."/>
            <person name="Guerrero F.D."/>
            <person name="Moolhuijzen P."/>
            <person name="Goolsby J.A."/>
            <person name="Tidwell J."/>
            <person name="Bellgard S.E."/>
            <person name="Bellgard M.I."/>
        </authorList>
    </citation>
    <scope>NUCLEOTIDE SEQUENCE</scope>
    <source>
        <tissue evidence="2">Shoot tissue taken approximately 20 cm above the soil surface</tissue>
    </source>
</reference>
<evidence type="ECO:0000256" key="1">
    <source>
        <dbReference type="SAM" id="MobiDB-lite"/>
    </source>
</evidence>
<name>A0A0A9AET0_ARUDO</name>
<reference evidence="2" key="1">
    <citation type="submission" date="2014-09" db="EMBL/GenBank/DDBJ databases">
        <authorList>
            <person name="Magalhaes I.L.F."/>
            <person name="Oliveira U."/>
            <person name="Santos F.R."/>
            <person name="Vidigal T.H.D.A."/>
            <person name="Brescovit A.D."/>
            <person name="Santos A.J."/>
        </authorList>
    </citation>
    <scope>NUCLEOTIDE SEQUENCE</scope>
    <source>
        <tissue evidence="2">Shoot tissue taken approximately 20 cm above the soil surface</tissue>
    </source>
</reference>
<evidence type="ECO:0000313" key="2">
    <source>
        <dbReference type="EMBL" id="JAD47480.1"/>
    </source>
</evidence>
<proteinExistence type="predicted"/>
<dbReference type="EMBL" id="GBRH01250415">
    <property type="protein sequence ID" value="JAD47480.1"/>
    <property type="molecule type" value="Transcribed_RNA"/>
</dbReference>
<sequence length="68" mass="7879">MTIFGSLSMPRRPRLRPLPAATLKHLSPRSCSVWRRTTRARRIRSSWAATQPVPWRSARRPSRRNGGE</sequence>
<dbReference type="AlphaFoldDB" id="A0A0A9AET0"/>
<feature type="region of interest" description="Disordered" evidence="1">
    <location>
        <begin position="45"/>
        <end position="68"/>
    </location>
</feature>
<accession>A0A0A9AET0</accession>
<feature type="compositionally biased region" description="Basic residues" evidence="1">
    <location>
        <begin position="57"/>
        <end position="68"/>
    </location>
</feature>